<evidence type="ECO:0000259" key="2">
    <source>
        <dbReference type="Pfam" id="PF01408"/>
    </source>
</evidence>
<dbReference type="InterPro" id="IPR055170">
    <property type="entry name" value="GFO_IDH_MocA-like_dom"/>
</dbReference>
<dbReference type="RefSeq" id="WP_185129999.1">
    <property type="nucleotide sequence ID" value="NZ_JACJVO010000019.1"/>
</dbReference>
<evidence type="ECO:0000256" key="1">
    <source>
        <dbReference type="ARBA" id="ARBA00023002"/>
    </source>
</evidence>
<dbReference type="PANTHER" id="PTHR43818">
    <property type="entry name" value="BCDNA.GH03377"/>
    <property type="match status" value="1"/>
</dbReference>
<feature type="domain" description="GFO/IDH/MocA-like oxidoreductase" evidence="3">
    <location>
        <begin position="132"/>
        <end position="258"/>
    </location>
</feature>
<sequence length="351" mass="38257">MSKQWRIAVIGAGDMGRHHVDGWSRIVHEVVSVTDVDGARASELAESFGIRQVYADYREAVAQPDVDIVSICLPLPLHADVTVAAAKQGKHVFCEKPLAPDFAEAARIERAVREAGVAFGLGFQRNLAKGVLAARDWVQSGRLGRPVVFHCDSVAEIRPKRIMHDAAGNKGPLMDLGCHYYVMWETVFGSRPRSVHAVGRVLGKDRAELAHIPELAIDSAVVTIEYESGDVGVFTVTWGMPPGFRMGAQPDRVFGPKGGAAGGFNHNAGRLALYEENRSEEVDLEVYPSLHAEQFRLFSEAIEEGREAPTGLAAGKEALAVTLAIFRSIETGRVVDFASFREELLHEARPV</sequence>
<dbReference type="GO" id="GO:0000166">
    <property type="term" value="F:nucleotide binding"/>
    <property type="evidence" value="ECO:0007669"/>
    <property type="project" value="InterPro"/>
</dbReference>
<comment type="caution">
    <text evidence="4">The sequence shown here is derived from an EMBL/GenBank/DDBJ whole genome shotgun (WGS) entry which is preliminary data.</text>
</comment>
<name>A0A7X0SNX4_9BACL</name>
<organism evidence="4 5">
    <name type="scientific">Cohnella zeiphila</name>
    <dbReference type="NCBI Taxonomy" id="2761120"/>
    <lineage>
        <taxon>Bacteria</taxon>
        <taxon>Bacillati</taxon>
        <taxon>Bacillota</taxon>
        <taxon>Bacilli</taxon>
        <taxon>Bacillales</taxon>
        <taxon>Paenibacillaceae</taxon>
        <taxon>Cohnella</taxon>
    </lineage>
</organism>
<dbReference type="SUPFAM" id="SSF51735">
    <property type="entry name" value="NAD(P)-binding Rossmann-fold domains"/>
    <property type="match status" value="1"/>
</dbReference>
<keyword evidence="5" id="KW-1185">Reference proteome</keyword>
<proteinExistence type="predicted"/>
<protein>
    <submittedName>
        <fullName evidence="4">Gfo/Idh/MocA family oxidoreductase</fullName>
    </submittedName>
</protein>
<dbReference type="Pfam" id="PF01408">
    <property type="entry name" value="GFO_IDH_MocA"/>
    <property type="match status" value="1"/>
</dbReference>
<dbReference type="Pfam" id="PF22725">
    <property type="entry name" value="GFO_IDH_MocA_C3"/>
    <property type="match status" value="1"/>
</dbReference>
<evidence type="ECO:0000313" key="4">
    <source>
        <dbReference type="EMBL" id="MBB6732329.1"/>
    </source>
</evidence>
<gene>
    <name evidence="4" type="ORF">H7C18_15520</name>
</gene>
<feature type="domain" description="Gfo/Idh/MocA-like oxidoreductase N-terminal" evidence="2">
    <location>
        <begin position="6"/>
        <end position="122"/>
    </location>
</feature>
<reference evidence="4 5" key="1">
    <citation type="submission" date="2020-08" db="EMBL/GenBank/DDBJ databases">
        <title>Cohnella phylogeny.</title>
        <authorList>
            <person name="Dunlap C."/>
        </authorList>
    </citation>
    <scope>NUCLEOTIDE SEQUENCE [LARGE SCALE GENOMIC DNA]</scope>
    <source>
        <strain evidence="4 5">CBP 2801</strain>
    </source>
</reference>
<dbReference type="SUPFAM" id="SSF55347">
    <property type="entry name" value="Glyceraldehyde-3-phosphate dehydrogenase-like, C-terminal domain"/>
    <property type="match status" value="1"/>
</dbReference>
<dbReference type="PANTHER" id="PTHR43818:SF11">
    <property type="entry name" value="BCDNA.GH03377"/>
    <property type="match status" value="1"/>
</dbReference>
<dbReference type="Proteomes" id="UP000564644">
    <property type="component" value="Unassembled WGS sequence"/>
</dbReference>
<keyword evidence="1" id="KW-0560">Oxidoreductase</keyword>
<accession>A0A7X0SNX4</accession>
<dbReference type="Gene3D" id="3.40.50.720">
    <property type="entry name" value="NAD(P)-binding Rossmann-like Domain"/>
    <property type="match status" value="1"/>
</dbReference>
<dbReference type="EMBL" id="JACJVO010000019">
    <property type="protein sequence ID" value="MBB6732329.1"/>
    <property type="molecule type" value="Genomic_DNA"/>
</dbReference>
<dbReference type="Gene3D" id="3.30.360.10">
    <property type="entry name" value="Dihydrodipicolinate Reductase, domain 2"/>
    <property type="match status" value="1"/>
</dbReference>
<dbReference type="InterPro" id="IPR050463">
    <property type="entry name" value="Gfo/Idh/MocA_oxidrdct_glycsds"/>
</dbReference>
<dbReference type="AlphaFoldDB" id="A0A7X0SNX4"/>
<dbReference type="InterPro" id="IPR036291">
    <property type="entry name" value="NAD(P)-bd_dom_sf"/>
</dbReference>
<evidence type="ECO:0000313" key="5">
    <source>
        <dbReference type="Proteomes" id="UP000564644"/>
    </source>
</evidence>
<dbReference type="GO" id="GO:0016491">
    <property type="term" value="F:oxidoreductase activity"/>
    <property type="evidence" value="ECO:0007669"/>
    <property type="project" value="UniProtKB-KW"/>
</dbReference>
<dbReference type="InterPro" id="IPR000683">
    <property type="entry name" value="Gfo/Idh/MocA-like_OxRdtase_N"/>
</dbReference>
<evidence type="ECO:0000259" key="3">
    <source>
        <dbReference type="Pfam" id="PF22725"/>
    </source>
</evidence>